<gene>
    <name evidence="1" type="ORF">J1N35_014869</name>
</gene>
<proteinExistence type="predicted"/>
<keyword evidence="2" id="KW-1185">Reference proteome</keyword>
<reference evidence="1 2" key="1">
    <citation type="journal article" date="2021" name="Plant Biotechnol. J.">
        <title>Multi-omics assisted identification of the key and species-specific regulatory components of drought-tolerant mechanisms in Gossypium stocksii.</title>
        <authorList>
            <person name="Yu D."/>
            <person name="Ke L."/>
            <person name="Zhang D."/>
            <person name="Wu Y."/>
            <person name="Sun Y."/>
            <person name="Mei J."/>
            <person name="Sun J."/>
            <person name="Sun Y."/>
        </authorList>
    </citation>
    <scope>NUCLEOTIDE SEQUENCE [LARGE SCALE GENOMIC DNA]</scope>
    <source>
        <strain evidence="2">cv. E1</strain>
        <tissue evidence="1">Leaf</tissue>
    </source>
</reference>
<feature type="non-terminal residue" evidence="1">
    <location>
        <position position="1"/>
    </location>
</feature>
<dbReference type="EMBL" id="JAIQCV010000005">
    <property type="protein sequence ID" value="KAH1097948.1"/>
    <property type="molecule type" value="Genomic_DNA"/>
</dbReference>
<name>A0A9D3VW62_9ROSI</name>
<protein>
    <submittedName>
        <fullName evidence="1">Uncharacterized protein</fullName>
    </submittedName>
</protein>
<organism evidence="1 2">
    <name type="scientific">Gossypium stocksii</name>
    <dbReference type="NCBI Taxonomy" id="47602"/>
    <lineage>
        <taxon>Eukaryota</taxon>
        <taxon>Viridiplantae</taxon>
        <taxon>Streptophyta</taxon>
        <taxon>Embryophyta</taxon>
        <taxon>Tracheophyta</taxon>
        <taxon>Spermatophyta</taxon>
        <taxon>Magnoliopsida</taxon>
        <taxon>eudicotyledons</taxon>
        <taxon>Gunneridae</taxon>
        <taxon>Pentapetalae</taxon>
        <taxon>rosids</taxon>
        <taxon>malvids</taxon>
        <taxon>Malvales</taxon>
        <taxon>Malvaceae</taxon>
        <taxon>Malvoideae</taxon>
        <taxon>Gossypium</taxon>
    </lineage>
</organism>
<dbReference type="Proteomes" id="UP000828251">
    <property type="component" value="Unassembled WGS sequence"/>
</dbReference>
<accession>A0A9D3VW62</accession>
<evidence type="ECO:0000313" key="1">
    <source>
        <dbReference type="EMBL" id="KAH1097948.1"/>
    </source>
</evidence>
<dbReference type="AlphaFoldDB" id="A0A9D3VW62"/>
<comment type="caution">
    <text evidence="1">The sequence shown here is derived from an EMBL/GenBank/DDBJ whole genome shotgun (WGS) entry which is preliminary data.</text>
</comment>
<sequence length="70" mass="7863">ICTKCQSADAHLAEKKCQRLKRGRTLDLVELVSVRNVFQHCLENLSPNGYNPTFSTTQIINPSMVPTFKA</sequence>
<evidence type="ECO:0000313" key="2">
    <source>
        <dbReference type="Proteomes" id="UP000828251"/>
    </source>
</evidence>